<reference evidence="2 3" key="1">
    <citation type="journal article" date="2016" name="Nat. Commun.">
        <title>Thousands of microbial genomes shed light on interconnected biogeochemical processes in an aquifer system.</title>
        <authorList>
            <person name="Anantharaman K."/>
            <person name="Brown C.T."/>
            <person name="Hug L.A."/>
            <person name="Sharon I."/>
            <person name="Castelle C.J."/>
            <person name="Probst A.J."/>
            <person name="Thomas B.C."/>
            <person name="Singh A."/>
            <person name="Wilkins M.J."/>
            <person name="Karaoz U."/>
            <person name="Brodie E.L."/>
            <person name="Williams K.H."/>
            <person name="Hubbard S.S."/>
            <person name="Banfield J.F."/>
        </authorList>
    </citation>
    <scope>NUCLEOTIDE SEQUENCE [LARGE SCALE GENOMIC DNA]</scope>
</reference>
<dbReference type="EMBL" id="MHJL01000036">
    <property type="protein sequence ID" value="OGY66756.1"/>
    <property type="molecule type" value="Genomic_DNA"/>
</dbReference>
<organism evidence="2 3">
    <name type="scientific">Candidatus Harrisonbacteria bacterium RIFCSPLOWO2_02_FULL_41_13b</name>
    <dbReference type="NCBI Taxonomy" id="1798409"/>
    <lineage>
        <taxon>Bacteria</taxon>
        <taxon>Candidatus Harrisoniibacteriota</taxon>
    </lineage>
</organism>
<name>A0A1G1ZRK0_9BACT</name>
<keyword evidence="1" id="KW-0812">Transmembrane</keyword>
<evidence type="ECO:0000313" key="3">
    <source>
        <dbReference type="Proteomes" id="UP000177690"/>
    </source>
</evidence>
<evidence type="ECO:0000313" key="2">
    <source>
        <dbReference type="EMBL" id="OGY66756.1"/>
    </source>
</evidence>
<accession>A0A1G1ZRK0</accession>
<evidence type="ECO:0000256" key="1">
    <source>
        <dbReference type="SAM" id="Phobius"/>
    </source>
</evidence>
<dbReference type="Proteomes" id="UP000177690">
    <property type="component" value="Unassembled WGS sequence"/>
</dbReference>
<keyword evidence="1" id="KW-1133">Transmembrane helix</keyword>
<feature type="transmembrane region" description="Helical" evidence="1">
    <location>
        <begin position="20"/>
        <end position="41"/>
    </location>
</feature>
<proteinExistence type="predicted"/>
<dbReference type="AlphaFoldDB" id="A0A1G1ZRK0"/>
<sequence length="68" mass="7905">MVALRLLDRSFLELSDILNILIALVDYTEIPALITATLLYFGQFYAQFNWKSLWFLILINANGRTFYG</sequence>
<comment type="caution">
    <text evidence="2">The sequence shown here is derived from an EMBL/GenBank/DDBJ whole genome shotgun (WGS) entry which is preliminary data.</text>
</comment>
<gene>
    <name evidence="2" type="ORF">A3I24_04530</name>
</gene>
<keyword evidence="1" id="KW-0472">Membrane</keyword>
<protein>
    <submittedName>
        <fullName evidence="2">Uncharacterized protein</fullName>
    </submittedName>
</protein>